<dbReference type="GO" id="GO:0098027">
    <property type="term" value="C:virus tail, sheath"/>
    <property type="evidence" value="ECO:0007669"/>
    <property type="project" value="UniProtKB-KW"/>
</dbReference>
<feature type="domain" description="Tail sheath protein C-terminal" evidence="9">
    <location>
        <begin position="366"/>
        <end position="466"/>
    </location>
</feature>
<sequence length="477" mass="49641">MAEQFLHGVEVLDIDSGSRPIQTVKSSVIGIVGTAPDADATAFPLNVPTLIAGSRLEASKLDMTGEGNGTLPAALDAILDQIGAVVIVIRVEEGSTETETLANVIGGVNSSTGQYEGVQALLAAESVTGYAPRILCVPGFTSDRVQGGVTAITVTTPGSGYTSAPTVALTGGGGSGATAHAVLGTGADAGKVASVVIDSNGTGYTSAPTVAFTGGGGTGAAATASFGTAANAVVAEMLGIADRLRAVIIADGPNTTDNAAIAYRGDFGSKRVFVVDPAVLVLDDDGNTVVDPVSARVAGLIARIDNQLGFWWSPSNQEIYGIQGTARQIDFVLGDASSRANLLNENEVATIIRQDGFRLWGNRTCSSDQKWAFLCVVRTADIINDSLARNHMWAVDRGITKNYVTDVIEGVSNYLRYLTSIGAILGGSCWADPDLNTPDQIAQGKIFFDFDFTPVYPAEHITFRSHLVNDYVQEIFE</sequence>
<keyword evidence="2" id="KW-1162">Viral penetration into host cytoplasm</keyword>
<gene>
    <name evidence="10" type="ORF">BI096_gp20</name>
</gene>
<evidence type="ECO:0000256" key="4">
    <source>
        <dbReference type="ARBA" id="ARBA00022766"/>
    </source>
</evidence>
<comment type="similarity">
    <text evidence="1">Belongs to the myoviridae tail sheath protein family.</text>
</comment>
<keyword evidence="5" id="KW-1229">Viral tail sheath protein</keyword>
<dbReference type="InterPro" id="IPR035089">
    <property type="entry name" value="Phage_sheath_subtilisin"/>
</dbReference>
<evidence type="ECO:0000256" key="7">
    <source>
        <dbReference type="ARBA" id="ARBA00023296"/>
    </source>
</evidence>
<evidence type="ECO:0000256" key="5">
    <source>
        <dbReference type="ARBA" id="ARBA00023003"/>
    </source>
</evidence>
<dbReference type="Gene3D" id="3.40.50.11780">
    <property type="match status" value="1"/>
</dbReference>
<dbReference type="Pfam" id="PF17482">
    <property type="entry name" value="Phage_sheath_1C"/>
    <property type="match status" value="1"/>
</dbReference>
<evidence type="ECO:0000313" key="11">
    <source>
        <dbReference type="Proteomes" id="UP000201689"/>
    </source>
</evidence>
<proteinExistence type="inferred from homology"/>
<evidence type="ECO:0000313" key="10">
    <source>
        <dbReference type="EMBL" id="ANN86128.1"/>
    </source>
</evidence>
<evidence type="ECO:0000259" key="9">
    <source>
        <dbReference type="Pfam" id="PF17482"/>
    </source>
</evidence>
<protein>
    <submittedName>
        <fullName evidence="10">Putative tail sheath protein</fullName>
    </submittedName>
</protein>
<dbReference type="RefSeq" id="YP_009284284.1">
    <property type="nucleotide sequence ID" value="NC_031048.1"/>
</dbReference>
<reference evidence="10 11" key="2">
    <citation type="submission" date="2016-07" db="EMBL/GenBank/DDBJ databases">
        <title>Whole genome sequeicing and characterization of Enterobacter phage Arya isolated from the termite gut.</title>
        <authorList>
            <person name="Tikhe C."/>
            <person name="Husseneder C."/>
        </authorList>
    </citation>
    <scope>NUCLEOTIDE SEQUENCE [LARGE SCALE GENOMIC DNA]</scope>
</reference>
<keyword evidence="11" id="KW-1185">Reference proteome</keyword>
<dbReference type="GeneID" id="29064927"/>
<dbReference type="PANTHER" id="PTHR35861">
    <property type="match status" value="1"/>
</dbReference>
<keyword evidence="5" id="KW-0946">Virion</keyword>
<evidence type="ECO:0000256" key="6">
    <source>
        <dbReference type="ARBA" id="ARBA00023009"/>
    </source>
</evidence>
<dbReference type="KEGG" id="vg:29064927"/>
<evidence type="ECO:0000256" key="2">
    <source>
        <dbReference type="ARBA" id="ARBA00022595"/>
    </source>
</evidence>
<dbReference type="Pfam" id="PF04984">
    <property type="entry name" value="Phage_sheath_1"/>
    <property type="match status" value="1"/>
</dbReference>
<feature type="domain" description="Tail sheath protein subtilisin-like" evidence="8">
    <location>
        <begin position="228"/>
        <end position="365"/>
    </location>
</feature>
<keyword evidence="7" id="KW-1160">Virus entry into host cell</keyword>
<dbReference type="Proteomes" id="UP000201689">
    <property type="component" value="Segment"/>
</dbReference>
<reference evidence="10 11" key="1">
    <citation type="submission" date="2016-05" db="EMBL/GenBank/DDBJ databases">
        <authorList>
            <person name="Lavstsen T."/>
            <person name="Jespersen J.S."/>
        </authorList>
    </citation>
    <scope>NUCLEOTIDE SEQUENCE [LARGE SCALE GENOMIC DNA]</scope>
</reference>
<name>A0A193GYC3_9CAUD</name>
<accession>A0A193GYC3</accession>
<keyword evidence="4" id="KW-1242">Viral contractile tail ejection system</keyword>
<dbReference type="GO" id="GO:0099000">
    <property type="term" value="P:symbiont genome ejection through host cell envelope, contractile tail mechanism"/>
    <property type="evidence" value="ECO:0007669"/>
    <property type="project" value="UniProtKB-KW"/>
</dbReference>
<evidence type="ECO:0000256" key="1">
    <source>
        <dbReference type="ARBA" id="ARBA00008005"/>
    </source>
</evidence>
<keyword evidence="3" id="KW-1227">Viral tail protein</keyword>
<dbReference type="InterPro" id="IPR020287">
    <property type="entry name" value="Tail_sheath_C"/>
</dbReference>
<dbReference type="PANTHER" id="PTHR35861:SF1">
    <property type="entry name" value="PHAGE TAIL SHEATH PROTEIN"/>
    <property type="match status" value="1"/>
</dbReference>
<organism evidence="10 11">
    <name type="scientific">Enterobacter phage Arya</name>
    <dbReference type="NCBI Taxonomy" id="1864622"/>
    <lineage>
        <taxon>Viruses</taxon>
        <taxon>Duplodnaviria</taxon>
        <taxon>Heunggongvirae</taxon>
        <taxon>Uroviricota</taxon>
        <taxon>Caudoviricetes</taxon>
        <taxon>Iiscvirinae</taxon>
        <taxon>Aryavirus</taxon>
        <taxon>Aryavirus arya</taxon>
    </lineage>
</organism>
<dbReference type="EMBL" id="KX231828">
    <property type="protein sequence ID" value="ANN86128.1"/>
    <property type="molecule type" value="Genomic_DNA"/>
</dbReference>
<keyword evidence="6" id="KW-1171">Viral genome ejection through host cell envelope</keyword>
<evidence type="ECO:0000256" key="3">
    <source>
        <dbReference type="ARBA" id="ARBA00022732"/>
    </source>
</evidence>
<dbReference type="InterPro" id="IPR052042">
    <property type="entry name" value="Tail_sheath_structural"/>
</dbReference>
<dbReference type="OrthoDB" id="3096at10239"/>
<evidence type="ECO:0000259" key="8">
    <source>
        <dbReference type="Pfam" id="PF04984"/>
    </source>
</evidence>